<dbReference type="PANTHER" id="PTHR32387">
    <property type="entry name" value="WU:FJ29H11"/>
    <property type="match status" value="1"/>
</dbReference>
<dbReference type="GeneID" id="87821315"/>
<reference evidence="1" key="2">
    <citation type="submission" date="2023-05" db="EMBL/GenBank/DDBJ databases">
        <authorList>
            <consortium name="Lawrence Berkeley National Laboratory"/>
            <person name="Steindorff A."/>
            <person name="Hensen N."/>
            <person name="Bonometti L."/>
            <person name="Westerberg I."/>
            <person name="Brannstrom I.O."/>
            <person name="Guillou S."/>
            <person name="Cros-Aarteil S."/>
            <person name="Calhoun S."/>
            <person name="Haridas S."/>
            <person name="Kuo A."/>
            <person name="Mondo S."/>
            <person name="Pangilinan J."/>
            <person name="Riley R."/>
            <person name="Labutti K."/>
            <person name="Andreopoulos B."/>
            <person name="Lipzen A."/>
            <person name="Chen C."/>
            <person name="Yanf M."/>
            <person name="Daum C."/>
            <person name="Ng V."/>
            <person name="Clum A."/>
            <person name="Ohm R."/>
            <person name="Martin F."/>
            <person name="Silar P."/>
            <person name="Natvig D."/>
            <person name="Lalanne C."/>
            <person name="Gautier V."/>
            <person name="Ament-Velasquez S.L."/>
            <person name="Kruys A."/>
            <person name="Hutchinson M.I."/>
            <person name="Powell A.J."/>
            <person name="Barry K."/>
            <person name="Miller A.N."/>
            <person name="Grigoriev I.V."/>
            <person name="Debuchy R."/>
            <person name="Gladieux P."/>
            <person name="Thoren M.H."/>
            <person name="Johannesson H."/>
        </authorList>
    </citation>
    <scope>NUCLEOTIDE SEQUENCE</scope>
    <source>
        <strain evidence="1">CBS 141.50</strain>
    </source>
</reference>
<protein>
    <submittedName>
        <fullName evidence="1">Uncharacterized protein</fullName>
    </submittedName>
</protein>
<keyword evidence="2" id="KW-1185">Reference proteome</keyword>
<proteinExistence type="predicted"/>
<dbReference type="AlphaFoldDB" id="A0AAN6UX65"/>
<dbReference type="Gene3D" id="3.30.565.10">
    <property type="entry name" value="Histidine kinase-like ATPase, C-terminal domain"/>
    <property type="match status" value="1"/>
</dbReference>
<reference evidence="1" key="1">
    <citation type="journal article" date="2023" name="Mol. Phylogenet. Evol.">
        <title>Genome-scale phylogeny and comparative genomics of the fungal order Sordariales.</title>
        <authorList>
            <person name="Hensen N."/>
            <person name="Bonometti L."/>
            <person name="Westerberg I."/>
            <person name="Brannstrom I.O."/>
            <person name="Guillou S."/>
            <person name="Cros-Aarteil S."/>
            <person name="Calhoun S."/>
            <person name="Haridas S."/>
            <person name="Kuo A."/>
            <person name="Mondo S."/>
            <person name="Pangilinan J."/>
            <person name="Riley R."/>
            <person name="LaButti K."/>
            <person name="Andreopoulos B."/>
            <person name="Lipzen A."/>
            <person name="Chen C."/>
            <person name="Yan M."/>
            <person name="Daum C."/>
            <person name="Ng V."/>
            <person name="Clum A."/>
            <person name="Steindorff A."/>
            <person name="Ohm R.A."/>
            <person name="Martin F."/>
            <person name="Silar P."/>
            <person name="Natvig D.O."/>
            <person name="Lalanne C."/>
            <person name="Gautier V."/>
            <person name="Ament-Velasquez S.L."/>
            <person name="Kruys A."/>
            <person name="Hutchinson M.I."/>
            <person name="Powell A.J."/>
            <person name="Barry K."/>
            <person name="Miller A.N."/>
            <person name="Grigoriev I.V."/>
            <person name="Debuchy R."/>
            <person name="Gladieux P."/>
            <person name="Hiltunen Thoren M."/>
            <person name="Johannesson H."/>
        </authorList>
    </citation>
    <scope>NUCLEOTIDE SEQUENCE</scope>
    <source>
        <strain evidence="1">CBS 141.50</strain>
    </source>
</reference>
<dbReference type="InterPro" id="IPR052957">
    <property type="entry name" value="Auxin_embryo_med"/>
</dbReference>
<evidence type="ECO:0000313" key="1">
    <source>
        <dbReference type="EMBL" id="KAK4140599.1"/>
    </source>
</evidence>
<dbReference type="PANTHER" id="PTHR32387:SF0">
    <property type="entry name" value="PROTEIN NO VEIN"/>
    <property type="match status" value="1"/>
</dbReference>
<gene>
    <name evidence="1" type="ORF">C8A04DRAFT_39752</name>
</gene>
<dbReference type="SUPFAM" id="SSF55874">
    <property type="entry name" value="ATPase domain of HSP90 chaperone/DNA topoisomerase II/histidine kinase"/>
    <property type="match status" value="1"/>
</dbReference>
<evidence type="ECO:0000313" key="2">
    <source>
        <dbReference type="Proteomes" id="UP001302676"/>
    </source>
</evidence>
<organism evidence="1 2">
    <name type="scientific">Dichotomopilus funicola</name>
    <dbReference type="NCBI Taxonomy" id="1934379"/>
    <lineage>
        <taxon>Eukaryota</taxon>
        <taxon>Fungi</taxon>
        <taxon>Dikarya</taxon>
        <taxon>Ascomycota</taxon>
        <taxon>Pezizomycotina</taxon>
        <taxon>Sordariomycetes</taxon>
        <taxon>Sordariomycetidae</taxon>
        <taxon>Sordariales</taxon>
        <taxon>Chaetomiaceae</taxon>
        <taxon>Dichotomopilus</taxon>
    </lineage>
</organism>
<dbReference type="EMBL" id="MU853627">
    <property type="protein sequence ID" value="KAK4140599.1"/>
    <property type="molecule type" value="Genomic_DNA"/>
</dbReference>
<name>A0AAN6UX65_9PEZI</name>
<dbReference type="Proteomes" id="UP001302676">
    <property type="component" value="Unassembled WGS sequence"/>
</dbReference>
<sequence>MDVIACSKAEADSQLQQIRKGLGVEGDEQTSPIRVLASLNRTLKVISDQLYQTPTHFLLELIQNADDNHYQPYVVPSLVLSLYESDSKRYFHTDCNEVGFTLGQIDSLTDVVKSTKRVDKSSGQKGYIGEKGIGFKSVFKVADVVHIASGHYQFELDRNQPIGMILPIPSPFPYPRADLVSSDKHHTQFLLEVKRNDDFLEIERQLKKLNPELLLFLRKLKQLRLSFPDNRRFILLVRSVHLSNRDLGGGGGVEMITLKASIGGIGPGGNMTQHREKKYVIYRHEVRDLPSDPVREGVSASEAILAFPFRSQTDNGCVPVIESHKTFAFLPINDFGFKFAIHADFLLVASREALEERRPWNLALRDGIRDAFLAAMQGFAFSSPEDQLGGFRFTWPKYLTRTPHGSEFWDELYADIIKHLRQRPLLASQHGPPNKFCNPSTLRYVPTKYRFHGRTLFEPLSDESSHDHLSFQYDDVWSELEQLGVQPLSLDELCTEFEQWLARVDSVVALKARPLAWHEHVSRLFYGCNPFLQARLKALPIIPLCDGAWSKVGPGQNIYLESPFHDDDSVPGNLDMFIVNPVASRNKARREFFEFLGINQYTPRQVGDLILKLHRDPNRGISRTAENLILDAAYLFKHRSLLRWYFCKTPNIFFAVTRNGERANRKVGPIYYDDPRVQPNLINRYKSSAGNPFWVLDDGYEAVIFTDNDPSTQAQKQQEFPNWLLQSPTISQVPELVRNHQLTPEWEFLRDANVIDLLHALKSRYGSSAPEQLQVWCRDGSQRRLGDLALPTEELLRECPNIDFVDLSEAGSTNSWEFLSRFGVLCTCDTTARLRELQALSERFQPGDVSKEAVHGIYRSLNSDGAFFNNNRVVLIPDGEHSGWICHDRCVWNAPPLLQQVVRLRPYYQDCERLFTQILEVRPASLGEVVHEFCSSESNRGNEKSAVQRFEKLLLLLADFESKGPPWLCKEELMRIRAAPVFPVIWHQQKVDDAPQDNPAAIMWRSMDEGGWNIPDDIFLESLFRGMVYMLGMPVRSIIKSADRLKELFVALGCTEMLLSVSVEQTVELDGDKVRALSVERELKIRVQHLSHPHALIQVWRVPSIAITRRLGDVEITADDGLLKSTFSLSKFLKLELTDSQVYHWFEHRISDWTFANWTSKLRSEAGYPEFMQSEKDFSDFTYRDTLGYMKTELGQLGIETEAGWSRSTTYHLEVKTTTGAANEPFFASQIQVDMVGLE</sequence>
<dbReference type="InterPro" id="IPR036890">
    <property type="entry name" value="HATPase_C_sf"/>
</dbReference>
<accession>A0AAN6UX65</accession>
<comment type="caution">
    <text evidence="1">The sequence shown here is derived from an EMBL/GenBank/DDBJ whole genome shotgun (WGS) entry which is preliminary data.</text>
</comment>
<dbReference type="RefSeq" id="XP_062633970.1">
    <property type="nucleotide sequence ID" value="XM_062784702.1"/>
</dbReference>